<keyword evidence="2" id="KW-1185">Reference proteome</keyword>
<dbReference type="Proteomes" id="UP000276128">
    <property type="component" value="Unassembled WGS sequence"/>
</dbReference>
<dbReference type="RefSeq" id="WP_126141663.1">
    <property type="nucleotide sequence ID" value="NZ_RXHU01000034.1"/>
</dbReference>
<dbReference type="SUPFAM" id="SSF160719">
    <property type="entry name" value="gpW/gp25-like"/>
    <property type="match status" value="1"/>
</dbReference>
<proteinExistence type="predicted"/>
<dbReference type="InterPro" id="IPR020288">
    <property type="entry name" value="Sheath_initiator"/>
</dbReference>
<dbReference type="Gene3D" id="3.10.450.40">
    <property type="match status" value="1"/>
</dbReference>
<dbReference type="AlphaFoldDB" id="A0A3S0IBE7"/>
<organism evidence="1 2">
    <name type="scientific">Paenibacillus whitsoniae</name>
    <dbReference type="NCBI Taxonomy" id="2496558"/>
    <lineage>
        <taxon>Bacteria</taxon>
        <taxon>Bacillati</taxon>
        <taxon>Bacillota</taxon>
        <taxon>Bacilli</taxon>
        <taxon>Bacillales</taxon>
        <taxon>Paenibacillaceae</taxon>
        <taxon>Paenibacillus</taxon>
    </lineage>
</organism>
<protein>
    <submittedName>
        <fullName evidence="1">DUF2634 domain-containing protein</fullName>
    </submittedName>
</protein>
<gene>
    <name evidence="1" type="ORF">EJQ19_13035</name>
</gene>
<evidence type="ECO:0000313" key="2">
    <source>
        <dbReference type="Proteomes" id="UP000276128"/>
    </source>
</evidence>
<accession>A0A3S0IBE7</accession>
<sequence>MIPSGGVGNKVLQQVEEPSVTYALDPVAGRIIGRVDGLEAVRQAVYKILQTERFTYLIYGPDYGCELQSLIGKSAVFVRTELNRRIQEALLQDDRIKAIEDLTIRLNGDSAIVTFTVITIYGNFEMRKEV</sequence>
<reference evidence="1 2" key="1">
    <citation type="submission" date="2018-12" db="EMBL/GenBank/DDBJ databases">
        <title>Bacillus ochoae sp. nov., Paenibacillus whitsoniae sp. nov., Paenibacillus spiritus sp. nov. Isolated from the Mars Exploration Rover during spacecraft assembly.</title>
        <authorList>
            <person name="Seuylemezian A."/>
            <person name="Vaishampayan P."/>
        </authorList>
    </citation>
    <scope>NUCLEOTIDE SEQUENCE [LARGE SCALE GENOMIC DNA]</scope>
    <source>
        <strain evidence="1 2">MER 54</strain>
    </source>
</reference>
<dbReference type="Pfam" id="PF10934">
    <property type="entry name" value="Sheath_initiator"/>
    <property type="match status" value="1"/>
</dbReference>
<comment type="caution">
    <text evidence="1">The sequence shown here is derived from an EMBL/GenBank/DDBJ whole genome shotgun (WGS) entry which is preliminary data.</text>
</comment>
<dbReference type="OrthoDB" id="89089at2"/>
<dbReference type="EMBL" id="RXHU01000034">
    <property type="protein sequence ID" value="RTE09299.1"/>
    <property type="molecule type" value="Genomic_DNA"/>
</dbReference>
<evidence type="ECO:0000313" key="1">
    <source>
        <dbReference type="EMBL" id="RTE09299.1"/>
    </source>
</evidence>
<name>A0A3S0IBE7_9BACL</name>